<dbReference type="GO" id="GO:0005829">
    <property type="term" value="C:cytosol"/>
    <property type="evidence" value="ECO:0007669"/>
    <property type="project" value="TreeGrafter"/>
</dbReference>
<evidence type="ECO:0000256" key="3">
    <source>
        <dbReference type="SAM" id="Coils"/>
    </source>
</evidence>
<protein>
    <submittedName>
        <fullName evidence="4">GATOR complex protein WDR24</fullName>
    </submittedName>
</protein>
<dbReference type="GO" id="GO:0016239">
    <property type="term" value="P:positive regulation of macroautophagy"/>
    <property type="evidence" value="ECO:0007669"/>
    <property type="project" value="TreeGrafter"/>
</dbReference>
<dbReference type="EMBL" id="JAOTOJ010000008">
    <property type="protein sequence ID" value="KAK9396682.1"/>
    <property type="molecule type" value="Genomic_DNA"/>
</dbReference>
<accession>A0AAW1B474</accession>
<evidence type="ECO:0000256" key="1">
    <source>
        <dbReference type="ARBA" id="ARBA00022574"/>
    </source>
</evidence>
<feature type="coiled-coil region" evidence="3">
    <location>
        <begin position="16"/>
        <end position="65"/>
    </location>
</feature>
<dbReference type="GO" id="GO:0061700">
    <property type="term" value="C:GATOR2 complex"/>
    <property type="evidence" value="ECO:0007669"/>
    <property type="project" value="TreeGrafter"/>
</dbReference>
<evidence type="ECO:0000313" key="5">
    <source>
        <dbReference type="Proteomes" id="UP001474421"/>
    </source>
</evidence>
<evidence type="ECO:0000313" key="4">
    <source>
        <dbReference type="EMBL" id="KAK9396682.1"/>
    </source>
</evidence>
<keyword evidence="5" id="KW-1185">Reference proteome</keyword>
<organism evidence="4 5">
    <name type="scientific">Crotalus adamanteus</name>
    <name type="common">Eastern diamondback rattlesnake</name>
    <dbReference type="NCBI Taxonomy" id="8729"/>
    <lineage>
        <taxon>Eukaryota</taxon>
        <taxon>Metazoa</taxon>
        <taxon>Chordata</taxon>
        <taxon>Craniata</taxon>
        <taxon>Vertebrata</taxon>
        <taxon>Euteleostomi</taxon>
        <taxon>Lepidosauria</taxon>
        <taxon>Squamata</taxon>
        <taxon>Bifurcata</taxon>
        <taxon>Unidentata</taxon>
        <taxon>Episquamata</taxon>
        <taxon>Toxicofera</taxon>
        <taxon>Serpentes</taxon>
        <taxon>Colubroidea</taxon>
        <taxon>Viperidae</taxon>
        <taxon>Crotalinae</taxon>
        <taxon>Crotalus</taxon>
    </lineage>
</organism>
<reference evidence="4 5" key="1">
    <citation type="journal article" date="2024" name="Proc. Natl. Acad. Sci. U.S.A.">
        <title>The genetic regulatory architecture and epigenomic basis for age-related changes in rattlesnake venom.</title>
        <authorList>
            <person name="Hogan M.P."/>
            <person name="Holding M.L."/>
            <person name="Nystrom G.S."/>
            <person name="Colston T.J."/>
            <person name="Bartlett D.A."/>
            <person name="Mason A.J."/>
            <person name="Ellsworth S.A."/>
            <person name="Rautsaw R.M."/>
            <person name="Lawrence K.C."/>
            <person name="Strickland J.L."/>
            <person name="He B."/>
            <person name="Fraser P."/>
            <person name="Margres M.J."/>
            <person name="Gilbert D.M."/>
            <person name="Gibbs H.L."/>
            <person name="Parkinson C.L."/>
            <person name="Rokyta D.R."/>
        </authorList>
    </citation>
    <scope>NUCLEOTIDE SEQUENCE [LARGE SCALE GENOMIC DNA]</scope>
    <source>
        <strain evidence="4">DRR0105</strain>
    </source>
</reference>
<dbReference type="GO" id="GO:0005774">
    <property type="term" value="C:vacuolar membrane"/>
    <property type="evidence" value="ECO:0007669"/>
    <property type="project" value="TreeGrafter"/>
</dbReference>
<dbReference type="GO" id="GO:0034198">
    <property type="term" value="P:cellular response to amino acid starvation"/>
    <property type="evidence" value="ECO:0007669"/>
    <property type="project" value="TreeGrafter"/>
</dbReference>
<dbReference type="InterPro" id="IPR037590">
    <property type="entry name" value="WDR24"/>
</dbReference>
<proteinExistence type="predicted"/>
<keyword evidence="2" id="KW-0677">Repeat</keyword>
<sequence length="274" mass="32180">MLGLAAFRWIWSRESKKEIEKEKKNVYKKLSFVQKELESKYRDIIVENRRMVAHLELELEKERNRTLSYRNALISQSYKLVEERRILEQERTKHQSRIGDNNQGLSRIPCLDSIGRHQLLLEVENEKTEGSDAPADYLLGDMETDEEDLYMIDHENPHRDVQMAVSILIVLGDCIKKGIDDQTQEHWYMSYIDLLQRFQLWNISNEVIKLSTCRAIHCLNQASTTLHINCSNCKRPMSNKGWICNRCRQCASMCAMCHHVVKGLFAWCQDCERG</sequence>
<evidence type="ECO:0000256" key="2">
    <source>
        <dbReference type="ARBA" id="ARBA00022737"/>
    </source>
</evidence>
<name>A0AAW1B474_CROAD</name>
<gene>
    <name evidence="4" type="ORF">NXF25_020043</name>
</gene>
<keyword evidence="1" id="KW-0853">WD repeat</keyword>
<comment type="caution">
    <text evidence="4">The sequence shown here is derived from an EMBL/GenBank/DDBJ whole genome shotgun (WGS) entry which is preliminary data.</text>
</comment>
<dbReference type="PANTHER" id="PTHR46200:SF1">
    <property type="entry name" value="GATOR COMPLEX PROTEIN WDR24"/>
    <property type="match status" value="1"/>
</dbReference>
<dbReference type="Proteomes" id="UP001474421">
    <property type="component" value="Unassembled WGS sequence"/>
</dbReference>
<dbReference type="PANTHER" id="PTHR46200">
    <property type="entry name" value="GATOR COMPLEX PROTEIN WDR24"/>
    <property type="match status" value="1"/>
</dbReference>
<keyword evidence="3" id="KW-0175">Coiled coil</keyword>
<dbReference type="AlphaFoldDB" id="A0AAW1B474"/>
<dbReference type="GO" id="GO:1904263">
    <property type="term" value="P:positive regulation of TORC1 signaling"/>
    <property type="evidence" value="ECO:0007669"/>
    <property type="project" value="TreeGrafter"/>
</dbReference>